<evidence type="ECO:0000259" key="10">
    <source>
        <dbReference type="PROSITE" id="PS51715"/>
    </source>
</evidence>
<organism evidence="11 12">
    <name type="scientific">Dioszegia hungarica</name>
    <dbReference type="NCBI Taxonomy" id="4972"/>
    <lineage>
        <taxon>Eukaryota</taxon>
        <taxon>Fungi</taxon>
        <taxon>Dikarya</taxon>
        <taxon>Basidiomycota</taxon>
        <taxon>Agaricomycotina</taxon>
        <taxon>Tremellomycetes</taxon>
        <taxon>Tremellales</taxon>
        <taxon>Bulleribasidiaceae</taxon>
        <taxon>Dioszegia</taxon>
    </lineage>
</organism>
<keyword evidence="3 8" id="KW-0378">Hydrolase</keyword>
<feature type="binding site" evidence="8">
    <location>
        <begin position="93"/>
        <end position="100"/>
    </location>
    <ligand>
        <name>GTP</name>
        <dbReference type="ChEBI" id="CHEBI:37565"/>
    </ligand>
</feature>
<evidence type="ECO:0000256" key="7">
    <source>
        <dbReference type="ARBA" id="ARBA00023136"/>
    </source>
</evidence>
<gene>
    <name evidence="8" type="primary">SEY1</name>
    <name evidence="11" type="ORF">MKK02DRAFT_19552</name>
</gene>
<keyword evidence="4 8" id="KW-0256">Endoplasmic reticulum</keyword>
<dbReference type="GO" id="GO:0005525">
    <property type="term" value="F:GTP binding"/>
    <property type="evidence" value="ECO:0007669"/>
    <property type="project" value="UniProtKB-UniRule"/>
</dbReference>
<dbReference type="SUPFAM" id="SSF52540">
    <property type="entry name" value="P-loop containing nucleoside triphosphate hydrolases"/>
    <property type="match status" value="1"/>
</dbReference>
<evidence type="ECO:0000313" key="11">
    <source>
        <dbReference type="EMBL" id="KAI9639369.1"/>
    </source>
</evidence>
<protein>
    <submittedName>
        <fullName evidence="11">Membrane organization and biogenesis-related protein</fullName>
    </submittedName>
</protein>
<feature type="transmembrane region" description="Helical" evidence="9">
    <location>
        <begin position="735"/>
        <end position="756"/>
    </location>
</feature>
<dbReference type="InterPro" id="IPR046758">
    <property type="entry name" value="Sey1/RHD3-like_3HB"/>
</dbReference>
<accession>A0AA38HHM0</accession>
<dbReference type="HAMAP" id="MF_03109">
    <property type="entry name" value="Sey1"/>
    <property type="match status" value="1"/>
</dbReference>
<sequence>MDQAPAITHNLINNPPEDLQSLMADPRTTDEARSAIADIAQPGTAFSKTNGTSHGRLQIVNEHQEFSKDLSPHLAKWGLLDKGFAYDVVAVFGSQSTGKSTLLNRLFGTSFDVMDESRRQQTTKGIWMCPSAYGSTLVMDVEGTDGRERGEDQDFERKSALFSLASTEVLLVNLWEHQIGLYQGANMGLLKTVFEVNLGLFGGSAESRQQPKEKTLILFVIRDHVGATPMANLTGTLKADMDKIWASLSKPSHLADATLDQYFDLSFAALPHKVLMPEKFEESVTELRKRFTDRTRPDYVFQPSYHKRIPADGVSFYMEGIWEQVLSNKDLDLPTQQELLAQFRCDEIAAVAMEVFLASAKAVRRPVDGGSVVEGLGAMMRDWMEVAMGKFDKDASRYHASVYQRKRSDLVAALHASLSPLFLGQLKNLHKSANSGFSKDLTAGLKEPGYDFANVVTKARSRARDGFVQAAKELSLENTDWEYEHELGLVDDDLKHIADQCRADETKKMVNAIERSVKKQLLEPVEVALSKPTPTMWDTVLATYRTVSATAEASYLSKANSFGCTDEENDRALSTLRSRTWLSLRRKLEEQTSDANLISILRASFEERFRYDEAGVPRVWKPEDDIEAAFTRAKDETLALLPLFAEITSDHLPSLPPAPDNEDDAAPFDPSTAFTLLTPTKLLALESRFKREADAAYVEAKRSMVSSVAQIPVWMYGALAVLGWNEAMTVLFNPLYFAMLLVIAASAYLVLQLGLAGPLVQMSRTLINEVRKIATDKLREAFAEPEARLAQPVEADPRREKLEAK</sequence>
<evidence type="ECO:0000313" key="12">
    <source>
        <dbReference type="Proteomes" id="UP001164286"/>
    </source>
</evidence>
<feature type="topological domain" description="Lumenal" evidence="8">
    <location>
        <begin position="732"/>
        <end position="734"/>
    </location>
</feature>
<evidence type="ECO:0000256" key="9">
    <source>
        <dbReference type="SAM" id="Phobius"/>
    </source>
</evidence>
<dbReference type="EMBL" id="JAKWFO010000001">
    <property type="protein sequence ID" value="KAI9639369.1"/>
    <property type="molecule type" value="Genomic_DNA"/>
</dbReference>
<dbReference type="InterPro" id="IPR008803">
    <property type="entry name" value="RHD3/Sey1"/>
</dbReference>
<dbReference type="PANTHER" id="PTHR45923">
    <property type="entry name" value="PROTEIN SEY1"/>
    <property type="match status" value="1"/>
</dbReference>
<evidence type="ECO:0000256" key="8">
    <source>
        <dbReference type="HAMAP-Rule" id="MF_03109"/>
    </source>
</evidence>
<evidence type="ECO:0000256" key="5">
    <source>
        <dbReference type="ARBA" id="ARBA00022989"/>
    </source>
</evidence>
<keyword evidence="6 8" id="KW-0342">GTP-binding</keyword>
<dbReference type="InterPro" id="IPR030386">
    <property type="entry name" value="G_GB1_RHD3_dom"/>
</dbReference>
<keyword evidence="12" id="KW-1185">Reference proteome</keyword>
<dbReference type="InterPro" id="IPR027417">
    <property type="entry name" value="P-loop_NTPase"/>
</dbReference>
<reference evidence="11" key="1">
    <citation type="journal article" date="2022" name="G3 (Bethesda)">
        <title>High quality genome of the basidiomycete yeast Dioszegia hungarica PDD-24b-2 isolated from cloud water.</title>
        <authorList>
            <person name="Jarrige D."/>
            <person name="Haridas S."/>
            <person name="Bleykasten-Grosshans C."/>
            <person name="Joly M."/>
            <person name="Nadalig T."/>
            <person name="Sancelme M."/>
            <person name="Vuilleumier S."/>
            <person name="Grigoriev I.V."/>
            <person name="Amato P."/>
            <person name="Bringel F."/>
        </authorList>
    </citation>
    <scope>NUCLEOTIDE SEQUENCE</scope>
    <source>
        <strain evidence="11">PDD-24b-2</strain>
    </source>
</reference>
<keyword evidence="5 8" id="KW-1133">Transmembrane helix</keyword>
<keyword evidence="2 8" id="KW-0547">Nucleotide-binding</keyword>
<evidence type="ECO:0000256" key="4">
    <source>
        <dbReference type="ARBA" id="ARBA00022824"/>
    </source>
</evidence>
<feature type="topological domain" description="Cytoplasmic" evidence="8">
    <location>
        <begin position="756"/>
        <end position="805"/>
    </location>
</feature>
<dbReference type="CDD" id="cd01851">
    <property type="entry name" value="GBP"/>
    <property type="match status" value="1"/>
</dbReference>
<evidence type="ECO:0000256" key="3">
    <source>
        <dbReference type="ARBA" id="ARBA00022801"/>
    </source>
</evidence>
<dbReference type="GO" id="GO:0003924">
    <property type="term" value="F:GTPase activity"/>
    <property type="evidence" value="ECO:0007669"/>
    <property type="project" value="UniProtKB-UniRule"/>
</dbReference>
<dbReference type="PROSITE" id="PS51715">
    <property type="entry name" value="G_GB1_RHD3"/>
    <property type="match status" value="1"/>
</dbReference>
<dbReference type="Pfam" id="PF20428">
    <property type="entry name" value="Sey1_3HB"/>
    <property type="match status" value="1"/>
</dbReference>
<dbReference type="Proteomes" id="UP001164286">
    <property type="component" value="Unassembled WGS sequence"/>
</dbReference>
<dbReference type="GO" id="GO:0005789">
    <property type="term" value="C:endoplasmic reticulum membrane"/>
    <property type="evidence" value="ECO:0007669"/>
    <property type="project" value="UniProtKB-SubCell"/>
</dbReference>
<name>A0AA38HHM0_9TREE</name>
<evidence type="ECO:0000256" key="6">
    <source>
        <dbReference type="ARBA" id="ARBA00023134"/>
    </source>
</evidence>
<dbReference type="PANTHER" id="PTHR45923:SF2">
    <property type="entry name" value="PROTEIN SEY1"/>
    <property type="match status" value="1"/>
</dbReference>
<feature type="domain" description="GB1/RHD3-type G" evidence="10">
    <location>
        <begin position="83"/>
        <end position="305"/>
    </location>
</feature>
<dbReference type="GO" id="GO:0016320">
    <property type="term" value="P:endoplasmic reticulum membrane fusion"/>
    <property type="evidence" value="ECO:0007669"/>
    <property type="project" value="TreeGrafter"/>
</dbReference>
<comment type="similarity">
    <text evidence="8">Belongs to the TRAFAC class dynamin-like GTPase superfamily. GB1/RHD3 GTPase family. RHD3 subfamily.</text>
</comment>
<comment type="subcellular location">
    <subcellularLocation>
        <location evidence="8">Endoplasmic reticulum membrane</location>
        <topology evidence="8">Multi-pass membrane protein</topology>
    </subcellularLocation>
    <text evidence="8">Enriched in the cortical ER. Concentrated in punctae along the ER tubules.</text>
</comment>
<evidence type="ECO:0000256" key="2">
    <source>
        <dbReference type="ARBA" id="ARBA00022741"/>
    </source>
</evidence>
<dbReference type="FunFam" id="3.40.50.300:FF:000727">
    <property type="entry name" value="Protein SEY1 homolog"/>
    <property type="match status" value="1"/>
</dbReference>
<dbReference type="Gene3D" id="3.40.50.300">
    <property type="entry name" value="P-loop containing nucleotide triphosphate hydrolases"/>
    <property type="match status" value="1"/>
</dbReference>
<comment type="caution">
    <text evidence="11">The sequence shown here is derived from an EMBL/GenBank/DDBJ whole genome shotgun (WGS) entry which is preliminary data.</text>
</comment>
<keyword evidence="1 8" id="KW-0812">Transmembrane</keyword>
<dbReference type="Pfam" id="PF05879">
    <property type="entry name" value="RHD3_GTPase"/>
    <property type="match status" value="1"/>
</dbReference>
<evidence type="ECO:0000256" key="1">
    <source>
        <dbReference type="ARBA" id="ARBA00022692"/>
    </source>
</evidence>
<keyword evidence="7 8" id="KW-0472">Membrane</keyword>
<proteinExistence type="inferred from homology"/>
<dbReference type="AlphaFoldDB" id="A0AA38HHM0"/>
<feature type="topological domain" description="Cytoplasmic" evidence="8">
    <location>
        <begin position="1"/>
        <end position="710"/>
    </location>
</feature>